<evidence type="ECO:0000313" key="3">
    <source>
        <dbReference type="Proteomes" id="UP000306758"/>
    </source>
</evidence>
<dbReference type="RefSeq" id="WP_136123144.1">
    <property type="nucleotide sequence ID" value="NZ_QXNI01000014.1"/>
</dbReference>
<dbReference type="Pfam" id="PF08346">
    <property type="entry name" value="AntA"/>
    <property type="match status" value="1"/>
</dbReference>
<comment type="caution">
    <text evidence="2">The sequence shown here is derived from an EMBL/GenBank/DDBJ whole genome shotgun (WGS) entry which is preliminary data.</text>
</comment>
<reference evidence="2 3" key="1">
    <citation type="journal article" date="2019" name="Vet. Microbiol.">
        <title>Development of multi locus sequence typing (MLST) of Rodentibacter pneumotropicus.</title>
        <authorList>
            <person name="Adhikary S."/>
            <person name="Bisgaard M."/>
            <person name="Boot R."/>
            <person name="Benga L."/>
            <person name="Nicklas W."/>
            <person name="Christensen H."/>
        </authorList>
    </citation>
    <scope>NUCLEOTIDE SEQUENCE [LARGE SCALE GENOMIC DNA]</scope>
    <source>
        <strain evidence="2 3">Ac84</strain>
    </source>
</reference>
<accession>A0A4S2Q1V9</accession>
<name>A0A4S2Q1V9_9PAST</name>
<dbReference type="AlphaFoldDB" id="A0A4S2Q1V9"/>
<dbReference type="PANTHER" id="PTHR36180">
    <property type="entry name" value="DNA-BINDING PROTEIN-RELATED-RELATED"/>
    <property type="match status" value="1"/>
</dbReference>
<dbReference type="EMBL" id="QXNI01000014">
    <property type="protein sequence ID" value="THA10478.1"/>
    <property type="molecule type" value="Genomic_DNA"/>
</dbReference>
<feature type="domain" description="AntA/AntB antirepressor" evidence="1">
    <location>
        <begin position="21"/>
        <end position="95"/>
    </location>
</feature>
<dbReference type="PANTHER" id="PTHR36180:SF1">
    <property type="entry name" value="ANTA_ANTB ANTIREPRESSOR DOMAIN-CONTAINING PROTEIN"/>
    <property type="match status" value="1"/>
</dbReference>
<protein>
    <submittedName>
        <fullName evidence="2">Phage antirepressor Ant</fullName>
    </submittedName>
</protein>
<sequence>MTNLSIKTFNGSIQNQPTLLINARDLHKALQSKQHFSDWIKSRLNVRGLQENVDFIGVQTIMITESGFFGKREKTVKDYHLTLDTAKHLCLMENTEIGYQIRQQFIENDNKARAELPRLKQQLMAIPAFLRNNPNEIAKLQKQARQALFSVYPECEKIILYREMGLENSEIGKLLDLGKHALELRLRKLFDLGLLQRKSRNQHTQLALFA</sequence>
<evidence type="ECO:0000259" key="1">
    <source>
        <dbReference type="Pfam" id="PF08346"/>
    </source>
</evidence>
<proteinExistence type="predicted"/>
<evidence type="ECO:0000313" key="2">
    <source>
        <dbReference type="EMBL" id="THA10478.1"/>
    </source>
</evidence>
<gene>
    <name evidence="2" type="ORF">D3M78_02965</name>
</gene>
<dbReference type="Proteomes" id="UP000306758">
    <property type="component" value="Unassembled WGS sequence"/>
</dbReference>
<dbReference type="InterPro" id="IPR013557">
    <property type="entry name" value="AntA/B_antirep"/>
</dbReference>
<organism evidence="2 3">
    <name type="scientific">Rodentibacter pneumotropicus</name>
    <dbReference type="NCBI Taxonomy" id="758"/>
    <lineage>
        <taxon>Bacteria</taxon>
        <taxon>Pseudomonadati</taxon>
        <taxon>Pseudomonadota</taxon>
        <taxon>Gammaproteobacteria</taxon>
        <taxon>Pasteurellales</taxon>
        <taxon>Pasteurellaceae</taxon>
        <taxon>Rodentibacter</taxon>
    </lineage>
</organism>